<dbReference type="EMBL" id="BKCJ010050622">
    <property type="protein sequence ID" value="GEW24500.1"/>
    <property type="molecule type" value="Genomic_DNA"/>
</dbReference>
<name>A0A699GU59_TANCI</name>
<proteinExistence type="predicted"/>
<reference evidence="1" key="1">
    <citation type="journal article" date="2019" name="Sci. Rep.">
        <title>Draft genome of Tanacetum cinerariifolium, the natural source of mosquito coil.</title>
        <authorList>
            <person name="Yamashiro T."/>
            <person name="Shiraishi A."/>
            <person name="Satake H."/>
            <person name="Nakayama K."/>
        </authorList>
    </citation>
    <scope>NUCLEOTIDE SEQUENCE</scope>
</reference>
<accession>A0A699GU59</accession>
<evidence type="ECO:0008006" key="2">
    <source>
        <dbReference type="Google" id="ProtNLM"/>
    </source>
</evidence>
<evidence type="ECO:0000313" key="1">
    <source>
        <dbReference type="EMBL" id="GEW24500.1"/>
    </source>
</evidence>
<comment type="caution">
    <text evidence="1">The sequence shown here is derived from an EMBL/GenBank/DDBJ whole genome shotgun (WGS) entry which is preliminary data.</text>
</comment>
<protein>
    <recommendedName>
        <fullName evidence="2">Transposase (Putative), gypsy type</fullName>
    </recommendedName>
</protein>
<sequence length="652" mass="72092">MIIKYKIPRDLHPRLPLKDFVLSELPDDAIAIDDPRPVTGSFNMANVRRLSAHVIKLRDMPESVLVLFGLSRVWKSRVCDSVLWGADENVMGIYDFLCLHEWTGVEVQEEPHLDVRPTLQRLPFYCTPPAAADVVIPGPTREDLAVGTPSSKIVAKAEAYQKRKASTSDESDDDDDDDACVEVSLVTPLRSAAIIPSLRNQCGSSVAPAVEGSNTRDSRGKGVMVDDVVASSAGVSRPRSSFGHALSFRDVSGDAIYTNFFLFSPGPYYATYHEDGVDGNCEFTREEWDAPYRPTFRVLMKEVFKDPAVCKTIVDQFPTPGEMVRVETLSDDQLTVKMSVLHCMMMSHGGKILARYRVLNQSHHEYVLSTDSRLNGYEEKIANMTGFELQVTALKKHVSELNDKLSFFDASFAMSKAKGKERKKNIKSFTKSLDNLHTEVARLFAALNQATILEAEKDEEILRLKTTPPEFSLQGELFSLAVIDGFEIGLLKPPLVALNDYAFLNKIFEYAAERLSVILQLKPKKLVSPANVPIPKDARVSPPVAKEPIVTHASKSMELSANVDLTTFVVAFEHYREMVSVNVYGLDLKMTDDTITAKFGHAFVHGMSFVFDDDVKLAGVGLRHVSSSPNDVVVSLSTGEKGDGLTPSHVAS</sequence>
<organism evidence="1">
    <name type="scientific">Tanacetum cinerariifolium</name>
    <name type="common">Dalmatian daisy</name>
    <name type="synonym">Chrysanthemum cinerariifolium</name>
    <dbReference type="NCBI Taxonomy" id="118510"/>
    <lineage>
        <taxon>Eukaryota</taxon>
        <taxon>Viridiplantae</taxon>
        <taxon>Streptophyta</taxon>
        <taxon>Embryophyta</taxon>
        <taxon>Tracheophyta</taxon>
        <taxon>Spermatophyta</taxon>
        <taxon>Magnoliopsida</taxon>
        <taxon>eudicotyledons</taxon>
        <taxon>Gunneridae</taxon>
        <taxon>Pentapetalae</taxon>
        <taxon>asterids</taxon>
        <taxon>campanulids</taxon>
        <taxon>Asterales</taxon>
        <taxon>Asteraceae</taxon>
        <taxon>Asteroideae</taxon>
        <taxon>Anthemideae</taxon>
        <taxon>Anthemidinae</taxon>
        <taxon>Tanacetum</taxon>
    </lineage>
</organism>
<dbReference type="AlphaFoldDB" id="A0A699GU59"/>
<gene>
    <name evidence="1" type="ORF">Tci_196476</name>
</gene>